<dbReference type="InterPro" id="IPR023828">
    <property type="entry name" value="Peptidase_S8_Ser-AS"/>
</dbReference>
<evidence type="ECO:0000256" key="2">
    <source>
        <dbReference type="ARBA" id="ARBA00022670"/>
    </source>
</evidence>
<reference evidence="11" key="2">
    <citation type="submission" date="2013-07" db="EMBL/GenBank/DDBJ databases">
        <authorList>
            <consortium name="The Broad Institute Genome Sequencing Platform"/>
            <person name="Cuomo C."/>
            <person name="Litvintseva A."/>
            <person name="Chen Y."/>
            <person name="Heitman J."/>
            <person name="Sun S."/>
            <person name="Springer D."/>
            <person name="Dromer F."/>
            <person name="Young S.K."/>
            <person name="Zeng Q."/>
            <person name="Gargeya S."/>
            <person name="Fitzgerald M."/>
            <person name="Abouelleil A."/>
            <person name="Alvarado L."/>
            <person name="Berlin A.M."/>
            <person name="Chapman S.B."/>
            <person name="Dewar J."/>
            <person name="Goldberg J."/>
            <person name="Griggs A."/>
            <person name="Gujja S."/>
            <person name="Hansen M."/>
            <person name="Howarth C."/>
            <person name="Imamovic A."/>
            <person name="Larimer J."/>
            <person name="McCowan C."/>
            <person name="Murphy C."/>
            <person name="Pearson M."/>
            <person name="Priest M."/>
            <person name="Roberts A."/>
            <person name="Saif S."/>
            <person name="Shea T."/>
            <person name="Sykes S."/>
            <person name="Wortman J."/>
            <person name="Nusbaum C."/>
            <person name="Birren B."/>
        </authorList>
    </citation>
    <scope>NUCLEOTIDE SEQUENCE</scope>
    <source>
        <strain evidence="11">CBS 10117</strain>
    </source>
</reference>
<feature type="domain" description="Peptidase S8/S53" evidence="8">
    <location>
        <begin position="191"/>
        <end position="421"/>
    </location>
</feature>
<evidence type="ECO:0000256" key="5">
    <source>
        <dbReference type="PROSITE-ProRule" id="PRU01240"/>
    </source>
</evidence>
<keyword evidence="2 5" id="KW-0645">Protease</keyword>
<evidence type="ECO:0000256" key="1">
    <source>
        <dbReference type="ARBA" id="ARBA00011073"/>
    </source>
</evidence>
<feature type="active site" description="Charge relay system" evidence="5">
    <location>
        <position position="232"/>
    </location>
</feature>
<gene>
    <name evidence="10" type="ORF">I303_01836</name>
    <name evidence="11" type="ORF">I303_102025</name>
</gene>
<dbReference type="GeneID" id="28965535"/>
<evidence type="ECO:0000256" key="7">
    <source>
        <dbReference type="SAM" id="SignalP"/>
    </source>
</evidence>
<dbReference type="InterPro" id="IPR037045">
    <property type="entry name" value="S8pro/Inhibitor_I9_sf"/>
</dbReference>
<dbReference type="CDD" id="cd04077">
    <property type="entry name" value="Peptidases_S8_PCSK9_ProteinaseK_like"/>
    <property type="match status" value="1"/>
</dbReference>
<evidence type="ECO:0000256" key="4">
    <source>
        <dbReference type="ARBA" id="ARBA00022825"/>
    </source>
</evidence>
<dbReference type="SUPFAM" id="SSF52743">
    <property type="entry name" value="Subtilisin-like"/>
    <property type="match status" value="1"/>
</dbReference>
<dbReference type="SUPFAM" id="SSF54897">
    <property type="entry name" value="Protease propeptides/inhibitors"/>
    <property type="match status" value="1"/>
</dbReference>
<dbReference type="KEGG" id="kdj:28965535"/>
<feature type="chain" id="PRO_5008342284" evidence="7">
    <location>
        <begin position="17"/>
        <end position="512"/>
    </location>
</feature>
<dbReference type="GO" id="GO:0004252">
    <property type="term" value="F:serine-type endopeptidase activity"/>
    <property type="evidence" value="ECO:0007669"/>
    <property type="project" value="UniProtKB-UniRule"/>
</dbReference>
<dbReference type="Gene3D" id="3.30.70.80">
    <property type="entry name" value="Peptidase S8 propeptide/proteinase inhibitor I9"/>
    <property type="match status" value="1"/>
</dbReference>
<dbReference type="OrthoDB" id="206201at2759"/>
<dbReference type="EMBL" id="CP144531">
    <property type="protein sequence ID" value="WWC59469.1"/>
    <property type="molecule type" value="Genomic_DNA"/>
</dbReference>
<reference evidence="10" key="1">
    <citation type="submission" date="2013-07" db="EMBL/GenBank/DDBJ databases">
        <title>The Genome Sequence of Cryptococcus dejecticola CBS10117.</title>
        <authorList>
            <consortium name="The Broad Institute Genome Sequencing Platform"/>
            <person name="Cuomo C."/>
            <person name="Litvintseva A."/>
            <person name="Chen Y."/>
            <person name="Heitman J."/>
            <person name="Sun S."/>
            <person name="Springer D."/>
            <person name="Dromer F."/>
            <person name="Young S.K."/>
            <person name="Zeng Q."/>
            <person name="Gargeya S."/>
            <person name="Fitzgerald M."/>
            <person name="Abouelleil A."/>
            <person name="Alvarado L."/>
            <person name="Berlin A.M."/>
            <person name="Chapman S.B."/>
            <person name="Dewar J."/>
            <person name="Goldberg J."/>
            <person name="Griggs A."/>
            <person name="Gujja S."/>
            <person name="Hansen M."/>
            <person name="Howarth C."/>
            <person name="Imamovic A."/>
            <person name="Larimer J."/>
            <person name="McCowan C."/>
            <person name="Murphy C."/>
            <person name="Pearson M."/>
            <person name="Priest M."/>
            <person name="Roberts A."/>
            <person name="Saif S."/>
            <person name="Shea T."/>
            <person name="Sykes S."/>
            <person name="Wortman J."/>
            <person name="Nusbaum C."/>
            <person name="Birren B."/>
        </authorList>
    </citation>
    <scope>NUCLEOTIDE SEQUENCE [LARGE SCALE GENOMIC DNA]</scope>
    <source>
        <strain evidence="10">CBS 10117</strain>
    </source>
</reference>
<feature type="active site" description="Charge relay system" evidence="5">
    <location>
        <position position="200"/>
    </location>
</feature>
<dbReference type="PROSITE" id="PS00137">
    <property type="entry name" value="SUBTILASE_HIS"/>
    <property type="match status" value="1"/>
</dbReference>
<dbReference type="InterPro" id="IPR015500">
    <property type="entry name" value="Peptidase_S8_subtilisin-rel"/>
</dbReference>
<reference evidence="11" key="3">
    <citation type="submission" date="2024-02" db="EMBL/GenBank/DDBJ databases">
        <title>Comparative genomics of Cryptococcus and Kwoniella reveals pathogenesis evolution and contrasting modes of karyotype evolution via chromosome fusion or intercentromeric recombination.</title>
        <authorList>
            <person name="Coelho M.A."/>
            <person name="David-Palma M."/>
            <person name="Shea T."/>
            <person name="Bowers K."/>
            <person name="McGinley-Smith S."/>
            <person name="Mohammad A.W."/>
            <person name="Gnirke A."/>
            <person name="Yurkov A.M."/>
            <person name="Nowrousian M."/>
            <person name="Sun S."/>
            <person name="Cuomo C.A."/>
            <person name="Heitman J."/>
        </authorList>
    </citation>
    <scope>NUCLEOTIDE SEQUENCE</scope>
    <source>
        <strain evidence="11">CBS 10117</strain>
    </source>
</reference>
<dbReference type="Proteomes" id="UP000078595">
    <property type="component" value="Chromosome 2"/>
</dbReference>
<dbReference type="GO" id="GO:0005615">
    <property type="term" value="C:extracellular space"/>
    <property type="evidence" value="ECO:0007669"/>
    <property type="project" value="TreeGrafter"/>
</dbReference>
<dbReference type="RefSeq" id="XP_018265470.1">
    <property type="nucleotide sequence ID" value="XM_018405189.1"/>
</dbReference>
<evidence type="ECO:0000313" key="12">
    <source>
        <dbReference type="Proteomes" id="UP000078595"/>
    </source>
</evidence>
<dbReference type="PANTHER" id="PTHR43806">
    <property type="entry name" value="PEPTIDASE S8"/>
    <property type="match status" value="1"/>
</dbReference>
<protein>
    <submittedName>
        <fullName evidence="10">Cerevisin</fullName>
    </submittedName>
</protein>
<dbReference type="PANTHER" id="PTHR43806:SF11">
    <property type="entry name" value="CEREVISIN-RELATED"/>
    <property type="match status" value="1"/>
</dbReference>
<dbReference type="InterPro" id="IPR034193">
    <property type="entry name" value="PCSK9_ProteinaseK-like"/>
</dbReference>
<dbReference type="InterPro" id="IPR050131">
    <property type="entry name" value="Peptidase_S8_subtilisin-like"/>
</dbReference>
<dbReference type="InterPro" id="IPR010259">
    <property type="entry name" value="S8pro/Inhibitor_I9"/>
</dbReference>
<name>A0A1A6AC61_9TREE</name>
<feature type="domain" description="Inhibitor I9" evidence="9">
    <location>
        <begin position="41"/>
        <end position="130"/>
    </location>
</feature>
<dbReference type="GO" id="GO:0006508">
    <property type="term" value="P:proteolysis"/>
    <property type="evidence" value="ECO:0007669"/>
    <property type="project" value="UniProtKB-KW"/>
</dbReference>
<dbReference type="Pfam" id="PF05922">
    <property type="entry name" value="Inhibitor_I9"/>
    <property type="match status" value="1"/>
</dbReference>
<keyword evidence="12" id="KW-1185">Reference proteome</keyword>
<organism evidence="10">
    <name type="scientific">Kwoniella dejecticola CBS 10117</name>
    <dbReference type="NCBI Taxonomy" id="1296121"/>
    <lineage>
        <taxon>Eukaryota</taxon>
        <taxon>Fungi</taxon>
        <taxon>Dikarya</taxon>
        <taxon>Basidiomycota</taxon>
        <taxon>Agaricomycotina</taxon>
        <taxon>Tremellomycetes</taxon>
        <taxon>Tremellales</taxon>
        <taxon>Cryptococcaceae</taxon>
        <taxon>Kwoniella</taxon>
    </lineage>
</organism>
<keyword evidence="3 5" id="KW-0378">Hydrolase</keyword>
<dbReference type="Gene3D" id="3.40.50.200">
    <property type="entry name" value="Peptidase S8/S53 domain"/>
    <property type="match status" value="1"/>
</dbReference>
<feature type="active site" description="Charge relay system" evidence="5">
    <location>
        <position position="402"/>
    </location>
</feature>
<evidence type="ECO:0000256" key="6">
    <source>
        <dbReference type="RuleBase" id="RU003355"/>
    </source>
</evidence>
<dbReference type="InterPro" id="IPR036852">
    <property type="entry name" value="Peptidase_S8/S53_dom_sf"/>
</dbReference>
<dbReference type="STRING" id="1296121.A0A1A6AC61"/>
<feature type="signal peptide" evidence="7">
    <location>
        <begin position="1"/>
        <end position="16"/>
    </location>
</feature>
<dbReference type="PROSITE" id="PS00138">
    <property type="entry name" value="SUBTILASE_SER"/>
    <property type="match status" value="1"/>
</dbReference>
<evidence type="ECO:0000259" key="8">
    <source>
        <dbReference type="Pfam" id="PF00082"/>
    </source>
</evidence>
<keyword evidence="7" id="KW-0732">Signal</keyword>
<accession>A0A1A6AC61</accession>
<evidence type="ECO:0000313" key="11">
    <source>
        <dbReference type="EMBL" id="WWC59469.1"/>
    </source>
</evidence>
<dbReference type="PROSITE" id="PS51892">
    <property type="entry name" value="SUBTILASE"/>
    <property type="match status" value="1"/>
</dbReference>
<dbReference type="Pfam" id="PF00082">
    <property type="entry name" value="Peptidase_S8"/>
    <property type="match status" value="1"/>
</dbReference>
<sequence>MRFQLASALLLPLALATPITTSEDATLAPLSENGEHIDDAYIVVFKKGIDATQIALHMTGIEQHHVNDPVFTFSANGEVETGGVKHVYQPPTDDNGFYGYAGKFSANTLNTIRSSPEVAYVERDQIMRTQDIPQGVDDWLDSASAPGFVDEVASDSVTTEKGAPWGLARISHRNELRLSTFTEYHYDAHGGDGVTAYIVDTGINVDHVEFEGRAKWGKTIPKNDVDKDGNGHGTHCAGTVASRKYGVAKNAKLVAVKVLGSNGSGSMSDVVAGVLWAAEAAAAEAAAAAKELAATGKTKHKGSVANMSLGGGKAKSLDDAVNAAVEAGLHFAVAAGNDNKDACNYSPAAAEKAVTVGASTLGDERAYFSNHGKCVDIFAPGLNIFSTWIGGNQTTNTISGTSMASPHVCGLLAYLVSIHGTETFSLLAAEVQSASTSTGIYGKAYSLLPKLAQAVLPAPEAAVAPVPSKDNGLTPAKLKKALVGLASAGKLTGDLPTGSPNLLAYNNATTHK</sequence>
<evidence type="ECO:0000313" key="10">
    <source>
        <dbReference type="EMBL" id="OBR87628.1"/>
    </source>
</evidence>
<dbReference type="InterPro" id="IPR022398">
    <property type="entry name" value="Peptidase_S8_His-AS"/>
</dbReference>
<comment type="similarity">
    <text evidence="1 5 6">Belongs to the peptidase S8 family.</text>
</comment>
<dbReference type="InterPro" id="IPR000209">
    <property type="entry name" value="Peptidase_S8/S53_dom"/>
</dbReference>
<evidence type="ECO:0000256" key="3">
    <source>
        <dbReference type="ARBA" id="ARBA00022801"/>
    </source>
</evidence>
<dbReference type="PRINTS" id="PR00723">
    <property type="entry name" value="SUBTILISIN"/>
</dbReference>
<keyword evidence="4 5" id="KW-0720">Serine protease</keyword>
<evidence type="ECO:0000259" key="9">
    <source>
        <dbReference type="Pfam" id="PF05922"/>
    </source>
</evidence>
<dbReference type="PROSITE" id="PS00136">
    <property type="entry name" value="SUBTILASE_ASP"/>
    <property type="match status" value="1"/>
</dbReference>
<proteinExistence type="inferred from homology"/>
<dbReference type="EMBL" id="KI894028">
    <property type="protein sequence ID" value="OBR87628.1"/>
    <property type="molecule type" value="Genomic_DNA"/>
</dbReference>
<dbReference type="VEuPathDB" id="FungiDB:I303_01836"/>
<dbReference type="AlphaFoldDB" id="A0A1A6AC61"/>
<dbReference type="InterPro" id="IPR023827">
    <property type="entry name" value="Peptidase_S8_Asp-AS"/>
</dbReference>